<dbReference type="GeneID" id="102995471"/>
<dbReference type="OrthoDB" id="9685805at2759"/>
<dbReference type="KEGG" id="pcad:102995471"/>
<dbReference type="GO" id="GO:0005730">
    <property type="term" value="C:nucleolus"/>
    <property type="evidence" value="ECO:0007669"/>
    <property type="project" value="TreeGrafter"/>
</dbReference>
<dbReference type="GO" id="GO:0003723">
    <property type="term" value="F:RNA binding"/>
    <property type="evidence" value="ECO:0007669"/>
    <property type="project" value="TreeGrafter"/>
</dbReference>
<evidence type="ECO:0000313" key="3">
    <source>
        <dbReference type="RefSeq" id="XP_028341992.1"/>
    </source>
</evidence>
<dbReference type="InterPro" id="IPR007019">
    <property type="entry name" value="SURF6"/>
</dbReference>
<protein>
    <submittedName>
        <fullName evidence="3">Surfeit locus protein 6</fullName>
    </submittedName>
</protein>
<dbReference type="GO" id="GO:0042273">
    <property type="term" value="P:ribosomal large subunit biogenesis"/>
    <property type="evidence" value="ECO:0007669"/>
    <property type="project" value="TreeGrafter"/>
</dbReference>
<keyword evidence="2" id="KW-1185">Reference proteome</keyword>
<name>A0A455AZN2_PHYMC</name>
<feature type="region of interest" description="Disordered" evidence="1">
    <location>
        <begin position="1"/>
        <end position="138"/>
    </location>
</feature>
<dbReference type="InParanoid" id="A0A455AZN2"/>
<proteinExistence type="predicted"/>
<accession>A0A455AZN2</accession>
<organism evidence="2 3">
    <name type="scientific">Physeter macrocephalus</name>
    <name type="common">Sperm whale</name>
    <name type="synonym">Physeter catodon</name>
    <dbReference type="NCBI Taxonomy" id="9755"/>
    <lineage>
        <taxon>Eukaryota</taxon>
        <taxon>Metazoa</taxon>
        <taxon>Chordata</taxon>
        <taxon>Craniata</taxon>
        <taxon>Vertebrata</taxon>
        <taxon>Euteleostomi</taxon>
        <taxon>Mammalia</taxon>
        <taxon>Eutheria</taxon>
        <taxon>Laurasiatheria</taxon>
        <taxon>Artiodactyla</taxon>
        <taxon>Whippomorpha</taxon>
        <taxon>Cetacea</taxon>
        <taxon>Odontoceti</taxon>
        <taxon>Physeteridae</taxon>
        <taxon>Physeter</taxon>
    </lineage>
</organism>
<sequence length="232" mass="24552">MCFGLPVPARGAAPRLSSRRVGPRSEPRPTPEPPAMASLLAKDAYLQSLAKKICSQPSPEPQKRKSAGKTQVSEAAGPPKKKRKRAQKKSREREEKAAEPKAQAPAEKSQARTPVATKEKEEEASSSTGAPADGLANEPGSLFALDVLRQRLHEKIREARGQVGGGDLGVLCWFPQAAWREYARVLAEVGPSSAGCDGADGAGVWGGARPPFPPLQRVLPGPRQLCSAGGQV</sequence>
<dbReference type="GO" id="GO:0003677">
    <property type="term" value="F:DNA binding"/>
    <property type="evidence" value="ECO:0007669"/>
    <property type="project" value="TreeGrafter"/>
</dbReference>
<dbReference type="Proteomes" id="UP000248484">
    <property type="component" value="Unplaced"/>
</dbReference>
<dbReference type="RefSeq" id="XP_028341992.1">
    <property type="nucleotide sequence ID" value="XM_028486191.2"/>
</dbReference>
<gene>
    <name evidence="3" type="primary">LOC102995471</name>
</gene>
<dbReference type="PANTHER" id="PTHR14369">
    <property type="entry name" value="SURFEIT LOCUS PROTEIN 6"/>
    <property type="match status" value="1"/>
</dbReference>
<reference evidence="3" key="1">
    <citation type="submission" date="2025-08" db="UniProtKB">
        <authorList>
            <consortium name="RefSeq"/>
        </authorList>
    </citation>
    <scope>IDENTIFICATION</scope>
    <source>
        <tissue evidence="3">Muscle</tissue>
    </source>
</reference>
<evidence type="ECO:0000313" key="2">
    <source>
        <dbReference type="Proteomes" id="UP000248484"/>
    </source>
</evidence>
<feature type="compositionally biased region" description="Basic residues" evidence="1">
    <location>
        <begin position="79"/>
        <end position="88"/>
    </location>
</feature>
<dbReference type="GO" id="GO:0042274">
    <property type="term" value="P:ribosomal small subunit biogenesis"/>
    <property type="evidence" value="ECO:0007669"/>
    <property type="project" value="TreeGrafter"/>
</dbReference>
<dbReference type="PANTHER" id="PTHR14369:SF0">
    <property type="entry name" value="SURFEIT LOCUS PROTEIN 6"/>
    <property type="match status" value="1"/>
</dbReference>
<evidence type="ECO:0000256" key="1">
    <source>
        <dbReference type="SAM" id="MobiDB-lite"/>
    </source>
</evidence>
<feature type="compositionally biased region" description="Basic and acidic residues" evidence="1">
    <location>
        <begin position="89"/>
        <end position="99"/>
    </location>
</feature>
<dbReference type="AlphaFoldDB" id="A0A455AZN2"/>